<evidence type="ECO:0000256" key="4">
    <source>
        <dbReference type="ARBA" id="ARBA00022884"/>
    </source>
</evidence>
<dbReference type="PROSITE" id="PS00813">
    <property type="entry name" value="IF4E"/>
    <property type="match status" value="1"/>
</dbReference>
<comment type="similarity">
    <text evidence="1 7">Belongs to the eukaryotic initiation factor 4E family.</text>
</comment>
<sequence>MAAAVGNTKSPDEMEQEKDVKPMPAADIPRDVIKHPLQNSWTLWYFENDRAKNWEDNQVEIYNFDTVEDFWALVNHIKPASEIRVGTDYSLFKKGVRPMWEDPANKNGGRWLVSLEKKQRGPELNNCWLEVMLCLIGEAFDEFSDDVCGAVMNIRPKGDKIGIWTGDGTRTNSIMEIGQRIKSRLNIPAKVLIGYQLHRDLTVKNSSVIKNRHQV</sequence>
<comment type="caution">
    <text evidence="9">The sequence shown here is derived from an EMBL/GenBank/DDBJ whole genome shotgun (WGS) entry which is preliminary data.</text>
</comment>
<dbReference type="EMBL" id="CADEPI010000174">
    <property type="protein sequence ID" value="CAB3378889.1"/>
    <property type="molecule type" value="Genomic_DNA"/>
</dbReference>
<proteinExistence type="inferred from homology"/>
<keyword evidence="10" id="KW-1185">Reference proteome</keyword>
<evidence type="ECO:0000256" key="6">
    <source>
        <dbReference type="ARBA" id="ARBA00032656"/>
    </source>
</evidence>
<evidence type="ECO:0000313" key="10">
    <source>
        <dbReference type="Proteomes" id="UP000494165"/>
    </source>
</evidence>
<dbReference type="InterPro" id="IPR023398">
    <property type="entry name" value="TIF_eIF4e-like"/>
</dbReference>
<dbReference type="GO" id="GO:0016281">
    <property type="term" value="C:eukaryotic translation initiation factor 4F complex"/>
    <property type="evidence" value="ECO:0007669"/>
    <property type="project" value="TreeGrafter"/>
</dbReference>
<dbReference type="PANTHER" id="PTHR11960">
    <property type="entry name" value="EUKARYOTIC TRANSLATION INITIATION FACTOR 4E RELATED"/>
    <property type="match status" value="1"/>
</dbReference>
<evidence type="ECO:0000256" key="3">
    <source>
        <dbReference type="ARBA" id="ARBA00022845"/>
    </source>
</evidence>
<keyword evidence="2 7" id="KW-0396">Initiation factor</keyword>
<dbReference type="Gene3D" id="3.30.760.10">
    <property type="entry name" value="RNA Cap, Translation Initiation Factor Eif4e"/>
    <property type="match status" value="1"/>
</dbReference>
<evidence type="ECO:0000256" key="1">
    <source>
        <dbReference type="ARBA" id="ARBA00009860"/>
    </source>
</evidence>
<dbReference type="Proteomes" id="UP000494165">
    <property type="component" value="Unassembled WGS sequence"/>
</dbReference>
<accession>A0A8S1DE65</accession>
<dbReference type="PANTHER" id="PTHR11960:SF8">
    <property type="entry name" value="EUKARYOTIC TRANSLATION INITIATION FACTOR 4E1-RELATED"/>
    <property type="match status" value="1"/>
</dbReference>
<keyword evidence="4 7" id="KW-0694">RNA-binding</keyword>
<evidence type="ECO:0000256" key="2">
    <source>
        <dbReference type="ARBA" id="ARBA00022540"/>
    </source>
</evidence>
<dbReference type="InterPro" id="IPR019770">
    <property type="entry name" value="TIF_eIF_4E_CS"/>
</dbReference>
<evidence type="ECO:0000256" key="8">
    <source>
        <dbReference type="SAM" id="MobiDB-lite"/>
    </source>
</evidence>
<gene>
    <name evidence="9" type="ORF">CLODIP_2_CD00642</name>
</gene>
<protein>
    <recommendedName>
        <fullName evidence="6">eIF-4F 25 kDa subunit</fullName>
    </recommendedName>
</protein>
<evidence type="ECO:0000256" key="7">
    <source>
        <dbReference type="RuleBase" id="RU004374"/>
    </source>
</evidence>
<organism evidence="9 10">
    <name type="scientific">Cloeon dipterum</name>
    <dbReference type="NCBI Taxonomy" id="197152"/>
    <lineage>
        <taxon>Eukaryota</taxon>
        <taxon>Metazoa</taxon>
        <taxon>Ecdysozoa</taxon>
        <taxon>Arthropoda</taxon>
        <taxon>Hexapoda</taxon>
        <taxon>Insecta</taxon>
        <taxon>Pterygota</taxon>
        <taxon>Palaeoptera</taxon>
        <taxon>Ephemeroptera</taxon>
        <taxon>Pisciforma</taxon>
        <taxon>Baetidae</taxon>
        <taxon>Cloeon</taxon>
    </lineage>
</organism>
<evidence type="ECO:0000313" key="9">
    <source>
        <dbReference type="EMBL" id="CAB3378889.1"/>
    </source>
</evidence>
<reference evidence="9 10" key="1">
    <citation type="submission" date="2020-04" db="EMBL/GenBank/DDBJ databases">
        <authorList>
            <person name="Alioto T."/>
            <person name="Alioto T."/>
            <person name="Gomez Garrido J."/>
        </authorList>
    </citation>
    <scope>NUCLEOTIDE SEQUENCE [LARGE SCALE GENOMIC DNA]</scope>
</reference>
<dbReference type="Pfam" id="PF01652">
    <property type="entry name" value="IF4E"/>
    <property type="match status" value="1"/>
</dbReference>
<dbReference type="OrthoDB" id="590761at2759"/>
<keyword evidence="3" id="KW-0810">Translation regulation</keyword>
<dbReference type="GO" id="GO:0003743">
    <property type="term" value="F:translation initiation factor activity"/>
    <property type="evidence" value="ECO:0007669"/>
    <property type="project" value="UniProtKB-KW"/>
</dbReference>
<dbReference type="GO" id="GO:0000340">
    <property type="term" value="F:RNA 7-methylguanosine cap binding"/>
    <property type="evidence" value="ECO:0007669"/>
    <property type="project" value="UniProtKB-ARBA"/>
</dbReference>
<dbReference type="GO" id="GO:0006417">
    <property type="term" value="P:regulation of translation"/>
    <property type="evidence" value="ECO:0007669"/>
    <property type="project" value="UniProtKB-KW"/>
</dbReference>
<keyword evidence="5 7" id="KW-0648">Protein biosynthesis</keyword>
<dbReference type="InterPro" id="IPR001040">
    <property type="entry name" value="TIF_eIF_4E"/>
</dbReference>
<dbReference type="AlphaFoldDB" id="A0A8S1DE65"/>
<name>A0A8S1DE65_9INSE</name>
<feature type="region of interest" description="Disordered" evidence="8">
    <location>
        <begin position="1"/>
        <end position="20"/>
    </location>
</feature>
<dbReference type="SUPFAM" id="SSF55418">
    <property type="entry name" value="eIF4e-like"/>
    <property type="match status" value="1"/>
</dbReference>
<evidence type="ECO:0000256" key="5">
    <source>
        <dbReference type="ARBA" id="ARBA00022917"/>
    </source>
</evidence>